<evidence type="ECO:0000313" key="1">
    <source>
        <dbReference type="EMBL" id="CAI6364743.1"/>
    </source>
</evidence>
<protein>
    <submittedName>
        <fullName evidence="1">Uncharacterized protein</fullName>
    </submittedName>
</protein>
<sequence>MSCTRDDIASKISENIPFDRILYEIRDNIANNHLERTHLVTKKDLYNLNNKAVHHSNDVTSVGAWVEKLKSDDKLSLVHYKSET</sequence>
<proteinExistence type="predicted"/>
<dbReference type="EMBL" id="CARXXK010000004">
    <property type="protein sequence ID" value="CAI6364743.1"/>
    <property type="molecule type" value="Genomic_DNA"/>
</dbReference>
<organism evidence="1 2">
    <name type="scientific">Macrosiphum euphorbiae</name>
    <name type="common">potato aphid</name>
    <dbReference type="NCBI Taxonomy" id="13131"/>
    <lineage>
        <taxon>Eukaryota</taxon>
        <taxon>Metazoa</taxon>
        <taxon>Ecdysozoa</taxon>
        <taxon>Arthropoda</taxon>
        <taxon>Hexapoda</taxon>
        <taxon>Insecta</taxon>
        <taxon>Pterygota</taxon>
        <taxon>Neoptera</taxon>
        <taxon>Paraneoptera</taxon>
        <taxon>Hemiptera</taxon>
        <taxon>Sternorrhyncha</taxon>
        <taxon>Aphidomorpha</taxon>
        <taxon>Aphidoidea</taxon>
        <taxon>Aphididae</taxon>
        <taxon>Macrosiphini</taxon>
        <taxon>Macrosiphum</taxon>
    </lineage>
</organism>
<accession>A0AAV0X9T7</accession>
<keyword evidence="2" id="KW-1185">Reference proteome</keyword>
<reference evidence="1 2" key="1">
    <citation type="submission" date="2023-01" db="EMBL/GenBank/DDBJ databases">
        <authorList>
            <person name="Whitehead M."/>
        </authorList>
    </citation>
    <scope>NUCLEOTIDE SEQUENCE [LARGE SCALE GENOMIC DNA]</scope>
</reference>
<dbReference type="AlphaFoldDB" id="A0AAV0X9T7"/>
<evidence type="ECO:0000313" key="2">
    <source>
        <dbReference type="Proteomes" id="UP001160148"/>
    </source>
</evidence>
<gene>
    <name evidence="1" type="ORF">MEUPH1_LOCUS19535</name>
</gene>
<dbReference type="Proteomes" id="UP001160148">
    <property type="component" value="Unassembled WGS sequence"/>
</dbReference>
<comment type="caution">
    <text evidence="1">The sequence shown here is derived from an EMBL/GenBank/DDBJ whole genome shotgun (WGS) entry which is preliminary data.</text>
</comment>
<name>A0AAV0X9T7_9HEMI</name>